<sequence length="101" mass="11620">MGDRVCAWLGVVNEGGEGLGCDGGIRPDVLVWSWGWPWLVVLVWRFGRARLEEEGEPRSWVKRESESLEKKRRLFFTFSPPKIFGTFSDEEVHLRRAGNIS</sequence>
<gene>
    <name evidence="1" type="ORF">ORAREDHAP_LOCUS13352</name>
</gene>
<proteinExistence type="predicted"/>
<keyword evidence="2" id="KW-1185">Reference proteome</keyword>
<dbReference type="AlphaFoldDB" id="A0A6J5WM58"/>
<name>A0A6J5WM58_PRUAR</name>
<accession>A0A6J5WM58</accession>
<protein>
    <submittedName>
        <fullName evidence="1">Uncharacterized protein</fullName>
    </submittedName>
</protein>
<dbReference type="EMBL" id="CAEKKB010000002">
    <property type="protein sequence ID" value="CAB4299338.1"/>
    <property type="molecule type" value="Genomic_DNA"/>
</dbReference>
<organism evidence="1 2">
    <name type="scientific">Prunus armeniaca</name>
    <name type="common">Apricot</name>
    <name type="synonym">Armeniaca vulgaris</name>
    <dbReference type="NCBI Taxonomy" id="36596"/>
    <lineage>
        <taxon>Eukaryota</taxon>
        <taxon>Viridiplantae</taxon>
        <taxon>Streptophyta</taxon>
        <taxon>Embryophyta</taxon>
        <taxon>Tracheophyta</taxon>
        <taxon>Spermatophyta</taxon>
        <taxon>Magnoliopsida</taxon>
        <taxon>eudicotyledons</taxon>
        <taxon>Gunneridae</taxon>
        <taxon>Pentapetalae</taxon>
        <taxon>rosids</taxon>
        <taxon>fabids</taxon>
        <taxon>Rosales</taxon>
        <taxon>Rosaceae</taxon>
        <taxon>Amygdaloideae</taxon>
        <taxon>Amygdaleae</taxon>
        <taxon>Prunus</taxon>
    </lineage>
</organism>
<evidence type="ECO:0000313" key="1">
    <source>
        <dbReference type="EMBL" id="CAB4299338.1"/>
    </source>
</evidence>
<dbReference type="Proteomes" id="UP000507245">
    <property type="component" value="Unassembled WGS sequence"/>
</dbReference>
<reference evidence="2" key="1">
    <citation type="journal article" date="2020" name="Genome Biol.">
        <title>Gamete binning: chromosome-level and haplotype-resolved genome assembly enabled by high-throughput single-cell sequencing of gamete genomes.</title>
        <authorList>
            <person name="Campoy J.A."/>
            <person name="Sun H."/>
            <person name="Goel M."/>
            <person name="Jiao W.-B."/>
            <person name="Folz-Donahue K."/>
            <person name="Wang N."/>
            <person name="Rubio M."/>
            <person name="Liu C."/>
            <person name="Kukat C."/>
            <person name="Ruiz D."/>
            <person name="Huettel B."/>
            <person name="Schneeberger K."/>
        </authorList>
    </citation>
    <scope>NUCLEOTIDE SEQUENCE [LARGE SCALE GENOMIC DNA]</scope>
    <source>
        <strain evidence="2">cv. Rojo Pasion</strain>
    </source>
</reference>
<evidence type="ECO:0000313" key="2">
    <source>
        <dbReference type="Proteomes" id="UP000507245"/>
    </source>
</evidence>